<dbReference type="Pfam" id="PF01083">
    <property type="entry name" value="Cutinase"/>
    <property type="match status" value="1"/>
</dbReference>
<accession>A0A5C4U3F1</accession>
<proteinExistence type="inferred from homology"/>
<name>A0A5C4U3F1_9CORY</name>
<evidence type="ECO:0000313" key="6">
    <source>
        <dbReference type="Proteomes" id="UP000312032"/>
    </source>
</evidence>
<protein>
    <submittedName>
        <fullName evidence="5">Cutinase family protein</fullName>
    </submittedName>
</protein>
<dbReference type="InterPro" id="IPR029058">
    <property type="entry name" value="AB_hydrolase_fold"/>
</dbReference>
<dbReference type="InterPro" id="IPR000675">
    <property type="entry name" value="Cutinase/axe"/>
</dbReference>
<dbReference type="AlphaFoldDB" id="A0A5C4U3F1"/>
<comment type="caution">
    <text evidence="5">The sequence shown here is derived from an EMBL/GenBank/DDBJ whole genome shotgun (WGS) entry which is preliminary data.</text>
</comment>
<organism evidence="5 6">
    <name type="scientific">Corynebacterium tapiri</name>
    <dbReference type="NCBI Taxonomy" id="1448266"/>
    <lineage>
        <taxon>Bacteria</taxon>
        <taxon>Bacillati</taxon>
        <taxon>Actinomycetota</taxon>
        <taxon>Actinomycetes</taxon>
        <taxon>Mycobacteriales</taxon>
        <taxon>Corynebacteriaceae</taxon>
        <taxon>Corynebacterium</taxon>
    </lineage>
</organism>
<evidence type="ECO:0000256" key="4">
    <source>
        <dbReference type="ARBA" id="ARBA00023157"/>
    </source>
</evidence>
<gene>
    <name evidence="5" type="ORF">FHE74_06915</name>
</gene>
<dbReference type="Proteomes" id="UP000312032">
    <property type="component" value="Unassembled WGS sequence"/>
</dbReference>
<keyword evidence="3" id="KW-0378">Hydrolase</keyword>
<comment type="similarity">
    <text evidence="1">Belongs to the cutinase family.</text>
</comment>
<evidence type="ECO:0000313" key="5">
    <source>
        <dbReference type="EMBL" id="TNL97391.1"/>
    </source>
</evidence>
<evidence type="ECO:0000256" key="2">
    <source>
        <dbReference type="ARBA" id="ARBA00022487"/>
    </source>
</evidence>
<keyword evidence="6" id="KW-1185">Reference proteome</keyword>
<keyword evidence="4" id="KW-1015">Disulfide bond</keyword>
<dbReference type="SMART" id="SM01110">
    <property type="entry name" value="Cutinase"/>
    <property type="match status" value="1"/>
</dbReference>
<dbReference type="OrthoDB" id="4402524at2"/>
<dbReference type="GO" id="GO:0052689">
    <property type="term" value="F:carboxylic ester hydrolase activity"/>
    <property type="evidence" value="ECO:0007669"/>
    <property type="project" value="UniProtKB-KW"/>
</dbReference>
<sequence length="337" mass="34816">MAGGPRKENKGFRRHAAQMSWRRTNVCQEYVHLLKEVHRVDCRPLLKEPAAVSLSSKIAATVCAAFACVASAVNTPAMAQQSSLGLATVDLGPQGNCTAHTLINVPGGLSSAQVLQSNVGIGWVAPQVVSMAPQMLSDTSVITANYDATPFLNDSYDSASNSARHVVAGIMAERAQACPNTKFSIVGYSMGADIAATLTSEIAAGRGPISADKFEAGVFVANPHRGGTPNQSGAPAGHGILGPGMGYGELTPRTLDICNAGDLVCDPQANWRTVAETAGTGIGLGQGKFPGAGEMNQALAAAMPLNPFEVSRAQALHNVYGAPQVGEALGFIAAHQR</sequence>
<dbReference type="Gene3D" id="3.40.50.1820">
    <property type="entry name" value="alpha/beta hydrolase"/>
    <property type="match status" value="1"/>
</dbReference>
<keyword evidence="2" id="KW-0719">Serine esterase</keyword>
<dbReference type="SUPFAM" id="SSF53474">
    <property type="entry name" value="alpha/beta-Hydrolases"/>
    <property type="match status" value="1"/>
</dbReference>
<dbReference type="PANTHER" id="PTHR33630:SF9">
    <property type="entry name" value="CUTINASE 4"/>
    <property type="match status" value="1"/>
</dbReference>
<dbReference type="EMBL" id="VDHJ01000008">
    <property type="protein sequence ID" value="TNL97391.1"/>
    <property type="molecule type" value="Genomic_DNA"/>
</dbReference>
<reference evidence="5 6" key="1">
    <citation type="submission" date="2019-06" db="EMBL/GenBank/DDBJ databases">
        <authorList>
            <person name="Li J."/>
        </authorList>
    </citation>
    <scope>NUCLEOTIDE SEQUENCE [LARGE SCALE GENOMIC DNA]</scope>
    <source>
        <strain evidence="5 6">LMG 28165</strain>
    </source>
</reference>
<dbReference type="PANTHER" id="PTHR33630">
    <property type="entry name" value="CUTINASE RV1984C-RELATED-RELATED"/>
    <property type="match status" value="1"/>
</dbReference>
<evidence type="ECO:0000256" key="3">
    <source>
        <dbReference type="ARBA" id="ARBA00022801"/>
    </source>
</evidence>
<evidence type="ECO:0000256" key="1">
    <source>
        <dbReference type="ARBA" id="ARBA00007534"/>
    </source>
</evidence>